<comment type="caution">
    <text evidence="1">The sequence shown here is derived from an EMBL/GenBank/DDBJ whole genome shotgun (WGS) entry which is preliminary data.</text>
</comment>
<organism evidence="1 2">
    <name type="scientific">Leucogyrophana mollusca</name>
    <dbReference type="NCBI Taxonomy" id="85980"/>
    <lineage>
        <taxon>Eukaryota</taxon>
        <taxon>Fungi</taxon>
        <taxon>Dikarya</taxon>
        <taxon>Basidiomycota</taxon>
        <taxon>Agaricomycotina</taxon>
        <taxon>Agaricomycetes</taxon>
        <taxon>Agaricomycetidae</taxon>
        <taxon>Boletales</taxon>
        <taxon>Boletales incertae sedis</taxon>
        <taxon>Leucogyrophana</taxon>
    </lineage>
</organism>
<protein>
    <submittedName>
        <fullName evidence="1">Uncharacterized protein</fullName>
    </submittedName>
</protein>
<reference evidence="1" key="1">
    <citation type="journal article" date="2021" name="New Phytol.">
        <title>Evolutionary innovations through gain and loss of genes in the ectomycorrhizal Boletales.</title>
        <authorList>
            <person name="Wu G."/>
            <person name="Miyauchi S."/>
            <person name="Morin E."/>
            <person name="Kuo A."/>
            <person name="Drula E."/>
            <person name="Varga T."/>
            <person name="Kohler A."/>
            <person name="Feng B."/>
            <person name="Cao Y."/>
            <person name="Lipzen A."/>
            <person name="Daum C."/>
            <person name="Hundley H."/>
            <person name="Pangilinan J."/>
            <person name="Johnson J."/>
            <person name="Barry K."/>
            <person name="LaButti K."/>
            <person name="Ng V."/>
            <person name="Ahrendt S."/>
            <person name="Min B."/>
            <person name="Choi I.G."/>
            <person name="Park H."/>
            <person name="Plett J.M."/>
            <person name="Magnuson J."/>
            <person name="Spatafora J.W."/>
            <person name="Nagy L.G."/>
            <person name="Henrissat B."/>
            <person name="Grigoriev I.V."/>
            <person name="Yang Z.L."/>
            <person name="Xu J."/>
            <person name="Martin F.M."/>
        </authorList>
    </citation>
    <scope>NUCLEOTIDE SEQUENCE</scope>
    <source>
        <strain evidence="1">KUC20120723A-06</strain>
    </source>
</reference>
<evidence type="ECO:0000313" key="1">
    <source>
        <dbReference type="EMBL" id="KAH7917906.1"/>
    </source>
</evidence>
<gene>
    <name evidence="1" type="ORF">BV22DRAFT_992342</name>
</gene>
<dbReference type="EMBL" id="MU266902">
    <property type="protein sequence ID" value="KAH7917906.1"/>
    <property type="molecule type" value="Genomic_DNA"/>
</dbReference>
<sequence length="128" mass="14220">MVNHAKSNATKKKEARDDTNARMEEALRAYALGQTKPKVERQGLRSVVSKHRVAFKTLGRLYKGGTSISEFNATKQKLTPAEEQVLVDFLVESADRGFSLDNTGIEQEANEILKSPQGIGYESVGHNW</sequence>
<proteinExistence type="predicted"/>
<name>A0ACB8AWZ2_9AGAM</name>
<keyword evidence="2" id="KW-1185">Reference proteome</keyword>
<feature type="non-terminal residue" evidence="1">
    <location>
        <position position="128"/>
    </location>
</feature>
<accession>A0ACB8AWZ2</accession>
<dbReference type="Proteomes" id="UP000790709">
    <property type="component" value="Unassembled WGS sequence"/>
</dbReference>
<evidence type="ECO:0000313" key="2">
    <source>
        <dbReference type="Proteomes" id="UP000790709"/>
    </source>
</evidence>